<keyword evidence="2" id="KW-1133">Transmembrane helix</keyword>
<reference evidence="3" key="2">
    <citation type="journal article" date="2021" name="PeerJ">
        <title>Extensive microbial diversity within the chicken gut microbiome revealed by metagenomics and culture.</title>
        <authorList>
            <person name="Gilroy R."/>
            <person name="Ravi A."/>
            <person name="Getino M."/>
            <person name="Pursley I."/>
            <person name="Horton D.L."/>
            <person name="Alikhan N.F."/>
            <person name="Baker D."/>
            <person name="Gharbi K."/>
            <person name="Hall N."/>
            <person name="Watson M."/>
            <person name="Adriaenssens E.M."/>
            <person name="Foster-Nyarko E."/>
            <person name="Jarju S."/>
            <person name="Secka A."/>
            <person name="Antonio M."/>
            <person name="Oren A."/>
            <person name="Chaudhuri R.R."/>
            <person name="La Ragione R."/>
            <person name="Hildebrand F."/>
            <person name="Pallen M.J."/>
        </authorList>
    </citation>
    <scope>NUCLEOTIDE SEQUENCE</scope>
    <source>
        <strain evidence="3">ChiSjej4B22-8148</strain>
    </source>
</reference>
<reference evidence="3" key="1">
    <citation type="submission" date="2020-10" db="EMBL/GenBank/DDBJ databases">
        <authorList>
            <person name="Gilroy R."/>
        </authorList>
    </citation>
    <scope>NUCLEOTIDE SEQUENCE</scope>
    <source>
        <strain evidence="3">ChiSjej4B22-8148</strain>
    </source>
</reference>
<dbReference type="EMBL" id="DVGK01000024">
    <property type="protein sequence ID" value="HIR12597.1"/>
    <property type="molecule type" value="Genomic_DNA"/>
</dbReference>
<proteinExistence type="predicted"/>
<dbReference type="InterPro" id="IPR019198">
    <property type="entry name" value="Beta_propeller_containing"/>
</dbReference>
<evidence type="ECO:0000313" key="3">
    <source>
        <dbReference type="EMBL" id="HIR12597.1"/>
    </source>
</evidence>
<keyword evidence="2" id="KW-0812">Transmembrane</keyword>
<feature type="region of interest" description="Disordered" evidence="1">
    <location>
        <begin position="1"/>
        <end position="23"/>
    </location>
</feature>
<feature type="compositionally biased region" description="Low complexity" evidence="1">
    <location>
        <begin position="134"/>
        <end position="147"/>
    </location>
</feature>
<accession>A0A9D1D8N3</accession>
<dbReference type="Proteomes" id="UP000886757">
    <property type="component" value="Unassembled WGS sequence"/>
</dbReference>
<keyword evidence="2" id="KW-0472">Membrane</keyword>
<protein>
    <submittedName>
        <fullName evidence="3">Beta-propeller domain-containing protein</fullName>
    </submittedName>
</protein>
<dbReference type="Pfam" id="PF09826">
    <property type="entry name" value="Beta_propel"/>
    <property type="match status" value="1"/>
</dbReference>
<evidence type="ECO:0000313" key="4">
    <source>
        <dbReference type="Proteomes" id="UP000886757"/>
    </source>
</evidence>
<gene>
    <name evidence="3" type="ORF">IAB31_01580</name>
</gene>
<evidence type="ECO:0000256" key="2">
    <source>
        <dbReference type="SAM" id="Phobius"/>
    </source>
</evidence>
<feature type="compositionally biased region" description="Basic and acidic residues" evidence="1">
    <location>
        <begin position="1"/>
        <end position="22"/>
    </location>
</feature>
<organism evidence="3 4">
    <name type="scientific">Candidatus Choladousia intestinavium</name>
    <dbReference type="NCBI Taxonomy" id="2840727"/>
    <lineage>
        <taxon>Bacteria</taxon>
        <taxon>Bacillati</taxon>
        <taxon>Bacillota</taxon>
        <taxon>Clostridia</taxon>
        <taxon>Lachnospirales</taxon>
        <taxon>Lachnospiraceae</taxon>
        <taxon>Lachnospiraceae incertae sedis</taxon>
        <taxon>Candidatus Choladousia</taxon>
    </lineage>
</organism>
<feature type="compositionally biased region" description="Polar residues" evidence="1">
    <location>
        <begin position="116"/>
        <end position="127"/>
    </location>
</feature>
<comment type="caution">
    <text evidence="3">The sequence shown here is derived from an EMBL/GenBank/DDBJ whole genome shotgun (WGS) entry which is preliminary data.</text>
</comment>
<evidence type="ECO:0000256" key="1">
    <source>
        <dbReference type="SAM" id="MobiDB-lite"/>
    </source>
</evidence>
<name>A0A9D1D8N3_9FIRM</name>
<feature type="region of interest" description="Disordered" evidence="1">
    <location>
        <begin position="116"/>
        <end position="147"/>
    </location>
</feature>
<feature type="transmembrane region" description="Helical" evidence="2">
    <location>
        <begin position="68"/>
        <end position="88"/>
    </location>
</feature>
<dbReference type="AlphaFoldDB" id="A0A9D1D8N3"/>
<sequence length="713" mass="78604">MDEKKLTDFKHRSERNHEKEQELLEQIRSSANEALPPDSLRPEEIEKKLSEIPRQNSVTKKKKSCYRFYKWAAAAAVLVFAMTALWQVNRLSRESRIPDGTQAEVQIQSEQIQETAADQALLSGSSASDRHSGTEGAAEAAGETESVSAAPASSLEFVSDYQEVYDAVYNAFYADAGAEYDLAASPNGTTLEIAADESSSSRSLGSLAAYGSSDYSSTNIQEQGVDEADLVKTDGAWIYILRADGTLAIVKADSQKPVLESMITLEGITQPQVHEFYLDGDSLTIIAGGQDASLTEEDGVYQVSSGAQTCLFTYDISNRENPVLTGSVTQDGSYETSRKTGDYIYLFTSYTPQIADTYEASALVPRANGKAVPADSVYLPENLTTQSYLVISSVDVKNPGEIQDTKALVSGTANFYVSTENIYISNQVWNSDTTSTELVKFHYEEGTITGTAAGIVKGYLNNSFSMNEYEGFLRLVSTYYDEGWNEYNALYILDETLTLTGAIENLAEGETIRSARFLGDTGYFVTFRQTDPLFSVDLSEPSNPVILGELKVTGFSSYLHFYGENTLLGLGYEADEETGITSGLKLSMFDISDPENVTEENRLILSGVAWCSSLDNYKSILIDPQKNIFGFFCDSRYLVFSYDETEGFKTELIYDFYQDRISQQSLSAESVMDETNSRGIYIGDTLYLAGPSCVIAFDMENGYEETGRLWLES</sequence>